<evidence type="ECO:0000256" key="4">
    <source>
        <dbReference type="ARBA" id="ARBA00023030"/>
    </source>
</evidence>
<evidence type="ECO:0000256" key="2">
    <source>
        <dbReference type="ARBA" id="ARBA00006656"/>
    </source>
</evidence>
<proteinExistence type="inferred from homology"/>
<sequence>SNDSSCMQFLFPDAFLNDNFVISRADVLVYVKLNKKAMRRKRKKKIVIKVSTMDIKKDKRKVVTRLKFRPKRTTHYRVALPISVLRKLRRKKEKVLAVCIRCKKCNRKVDIALLRGNTKYLRRKTKNKNKRKMQNDSPAQRSLSKDRPILVYRIISKQRNKRHIDDQNPASGHCTRNSSAPSCCASQSYISFRKMGLHRYILYPRGFNFSQCIGSCSVNTQFLSETMTSSQKSCQAASFEPLQIFVVFRREVGFITLRKGLVHRCECS</sequence>
<protein>
    <recommendedName>
        <fullName evidence="7">TGF-beta family profile domain-containing protein</fullName>
    </recommendedName>
</protein>
<evidence type="ECO:0000313" key="9">
    <source>
        <dbReference type="Proteomes" id="UP001186944"/>
    </source>
</evidence>
<keyword evidence="3" id="KW-0964">Secreted</keyword>
<feature type="domain" description="TGF-beta family profile" evidence="7">
    <location>
        <begin position="159"/>
        <end position="268"/>
    </location>
</feature>
<evidence type="ECO:0000313" key="8">
    <source>
        <dbReference type="EMBL" id="KAK3108764.1"/>
    </source>
</evidence>
<name>A0AA88YVG4_PINIB</name>
<dbReference type="EMBL" id="VSWD01000001">
    <property type="protein sequence ID" value="KAK3108764.1"/>
    <property type="molecule type" value="Genomic_DNA"/>
</dbReference>
<dbReference type="Proteomes" id="UP001186944">
    <property type="component" value="Unassembled WGS sequence"/>
</dbReference>
<keyword evidence="9" id="KW-1185">Reference proteome</keyword>
<dbReference type="InterPro" id="IPR015615">
    <property type="entry name" value="TGF-beta-rel"/>
</dbReference>
<comment type="similarity">
    <text evidence="2 6">Belongs to the TGF-beta family.</text>
</comment>
<evidence type="ECO:0000256" key="1">
    <source>
        <dbReference type="ARBA" id="ARBA00004613"/>
    </source>
</evidence>
<evidence type="ECO:0000256" key="6">
    <source>
        <dbReference type="RuleBase" id="RU000354"/>
    </source>
</evidence>
<dbReference type="AlphaFoldDB" id="A0AA88YVG4"/>
<gene>
    <name evidence="8" type="ORF">FSP39_015150</name>
</gene>
<dbReference type="InterPro" id="IPR001839">
    <property type="entry name" value="TGF-b_C"/>
</dbReference>
<dbReference type="GO" id="GO:0008083">
    <property type="term" value="F:growth factor activity"/>
    <property type="evidence" value="ECO:0007669"/>
    <property type="project" value="UniProtKB-KW"/>
</dbReference>
<evidence type="ECO:0000256" key="3">
    <source>
        <dbReference type="ARBA" id="ARBA00022525"/>
    </source>
</evidence>
<dbReference type="SMART" id="SM00204">
    <property type="entry name" value="TGFB"/>
    <property type="match status" value="1"/>
</dbReference>
<dbReference type="PANTHER" id="PTHR11848">
    <property type="entry name" value="TGF-BETA FAMILY"/>
    <property type="match status" value="1"/>
</dbReference>
<dbReference type="Gene3D" id="2.10.90.10">
    <property type="entry name" value="Cystine-knot cytokines"/>
    <property type="match status" value="1"/>
</dbReference>
<keyword evidence="4 6" id="KW-0339">Growth factor</keyword>
<accession>A0AA88YVG4</accession>
<dbReference type="PROSITE" id="PS00250">
    <property type="entry name" value="TGF_BETA_1"/>
    <property type="match status" value="1"/>
</dbReference>
<organism evidence="8 9">
    <name type="scientific">Pinctada imbricata</name>
    <name type="common">Atlantic pearl-oyster</name>
    <name type="synonym">Pinctada martensii</name>
    <dbReference type="NCBI Taxonomy" id="66713"/>
    <lineage>
        <taxon>Eukaryota</taxon>
        <taxon>Metazoa</taxon>
        <taxon>Spiralia</taxon>
        <taxon>Lophotrochozoa</taxon>
        <taxon>Mollusca</taxon>
        <taxon>Bivalvia</taxon>
        <taxon>Autobranchia</taxon>
        <taxon>Pteriomorphia</taxon>
        <taxon>Pterioida</taxon>
        <taxon>Pterioidea</taxon>
        <taxon>Pteriidae</taxon>
        <taxon>Pinctada</taxon>
    </lineage>
</organism>
<feature type="non-terminal residue" evidence="8">
    <location>
        <position position="1"/>
    </location>
</feature>
<dbReference type="GO" id="GO:0005125">
    <property type="term" value="F:cytokine activity"/>
    <property type="evidence" value="ECO:0007669"/>
    <property type="project" value="TreeGrafter"/>
</dbReference>
<dbReference type="Pfam" id="PF00019">
    <property type="entry name" value="TGF_beta"/>
    <property type="match status" value="1"/>
</dbReference>
<dbReference type="InterPro" id="IPR017948">
    <property type="entry name" value="TGFb_CS"/>
</dbReference>
<evidence type="ECO:0000259" key="7">
    <source>
        <dbReference type="PROSITE" id="PS51362"/>
    </source>
</evidence>
<dbReference type="PROSITE" id="PS51362">
    <property type="entry name" value="TGF_BETA_2"/>
    <property type="match status" value="1"/>
</dbReference>
<dbReference type="PANTHER" id="PTHR11848:SF309">
    <property type="entry name" value="INHIBIN BETA CHAIN"/>
    <property type="match status" value="1"/>
</dbReference>
<comment type="caution">
    <text evidence="8">The sequence shown here is derived from an EMBL/GenBank/DDBJ whole genome shotgun (WGS) entry which is preliminary data.</text>
</comment>
<reference evidence="8" key="1">
    <citation type="submission" date="2019-08" db="EMBL/GenBank/DDBJ databases">
        <title>The improved chromosome-level genome for the pearl oyster Pinctada fucata martensii using PacBio sequencing and Hi-C.</title>
        <authorList>
            <person name="Zheng Z."/>
        </authorList>
    </citation>
    <scope>NUCLEOTIDE SEQUENCE</scope>
    <source>
        <strain evidence="8">ZZ-2019</strain>
        <tissue evidence="8">Adductor muscle</tissue>
    </source>
</reference>
<dbReference type="SUPFAM" id="SSF57501">
    <property type="entry name" value="Cystine-knot cytokines"/>
    <property type="match status" value="1"/>
</dbReference>
<keyword evidence="5" id="KW-1015">Disulfide bond</keyword>
<dbReference type="GO" id="GO:0005615">
    <property type="term" value="C:extracellular space"/>
    <property type="evidence" value="ECO:0007669"/>
    <property type="project" value="TreeGrafter"/>
</dbReference>
<evidence type="ECO:0000256" key="5">
    <source>
        <dbReference type="ARBA" id="ARBA00023157"/>
    </source>
</evidence>
<dbReference type="InterPro" id="IPR029034">
    <property type="entry name" value="Cystine-knot_cytokine"/>
</dbReference>
<comment type="subcellular location">
    <subcellularLocation>
        <location evidence="1">Secreted</location>
    </subcellularLocation>
</comment>